<dbReference type="Proteomes" id="UP000190852">
    <property type="component" value="Unassembled WGS sequence"/>
</dbReference>
<keyword evidence="6 8" id="KW-0472">Membrane</keyword>
<dbReference type="Gene3D" id="2.60.40.1120">
    <property type="entry name" value="Carboxypeptidase-like, regulatory domain"/>
    <property type="match status" value="1"/>
</dbReference>
<keyword evidence="3 8" id="KW-1134">Transmembrane beta strand</keyword>
<dbReference type="NCBIfam" id="TIGR04056">
    <property type="entry name" value="OMP_RagA_SusC"/>
    <property type="match status" value="1"/>
</dbReference>
<sequence>MNQLIYKITILIFILNPLLSHVSADEKPAGIFLQGNVRNKTGEPLIGSTIQVQGTSIGSTTDLGGNFTITDIPSRTKITLLIKYIGYKPLIRELKNTSSEPLQIILEEDALGLDEIVVTGYTQTKKNARTSAITEVKSEDLKDVSGSSFGEKLQGQASGLLVSSTNGVPGSAMLVRLRGTTSINAGNEPLYIVDGVFVNNKTLQGIRSGGQTTNPLADLNPADIESVEVLKDANATAIYGARGANGVIIITTKRGASGNKTTVQFNSEFGFSHYDKLWDLTTGPEHALILNEAHINDGKSYESRPYRPVSEVVNGVPGQGTPEEQGTYDRLGLLFLTGLQQTYNLSLSGGNEQTRFYVSGEYTDQESIIKLQDFQRYGFRLNLDHDLSKQLKFGFSTSYAETLREICRTGDTGGILNTGLHTPTLTPILNTDGTYNSAERFNNPYLLLENSNHHANGSHLIANTFLKWQLLNNLSFKTSWSIDNSTYHEFVYYNAKMNEGKSTNGSATDVNTTNKLWIAEQLINYYTSIGEKNFISLFLGNTLQRNVVERASITGTNFPGIEFTTISSAAVTTGSTSGKIPSGIISYFGGANYSYADKYSADFNFRADASSRFGKSNKWGYFPSGGVSWRIGQETFIKDNLPAVSELKVKASIGWTGNQEIADFASLGLWTGGSNYLDLPGISPYQLANSDLKWETTRQWNIGLESAFINNRLNIQLNYYNKYTTDLLLSVPVPAKTGFASTFDNLGEMSNKGFELEINSQNIRKTDFEWSTSINLSHNANKIEKLPVSFTQYNRDWVRLEEGYPMYSFWLYKQLYVDQQTGNAVYDDSRTKDGKITTDDRQIVGDAWPDFTGGLRNTFRYKNFDLSILFYFSVGNDVFNMNRYFQEHAGSRGVSWSLQKSMMDRWTKPGDITDIPRVTTLANADGSYNHNFESSRFLEDGSFIRLRNVSLGYTLPRFMVAKAGLQRVKLYANATNLLTFTGYSGADPEVNAAADFSNATVQGLDFSTPPHPRTFVIGINITY</sequence>
<dbReference type="Pfam" id="PF00593">
    <property type="entry name" value="TonB_dep_Rec_b-barrel"/>
    <property type="match status" value="1"/>
</dbReference>
<dbReference type="NCBIfam" id="TIGR04057">
    <property type="entry name" value="SusC_RagA_signa"/>
    <property type="match status" value="1"/>
</dbReference>
<dbReference type="InterPro" id="IPR037066">
    <property type="entry name" value="Plug_dom_sf"/>
</dbReference>
<dbReference type="InterPro" id="IPR036942">
    <property type="entry name" value="Beta-barrel_TonB_sf"/>
</dbReference>
<evidence type="ECO:0000256" key="6">
    <source>
        <dbReference type="ARBA" id="ARBA00023136"/>
    </source>
</evidence>
<evidence type="ECO:0000256" key="2">
    <source>
        <dbReference type="ARBA" id="ARBA00022448"/>
    </source>
</evidence>
<keyword evidence="13" id="KW-1185">Reference proteome</keyword>
<evidence type="ECO:0000313" key="12">
    <source>
        <dbReference type="EMBL" id="SKB51971.1"/>
    </source>
</evidence>
<dbReference type="Gene3D" id="2.170.130.10">
    <property type="entry name" value="TonB-dependent receptor, plug domain"/>
    <property type="match status" value="1"/>
</dbReference>
<evidence type="ECO:0000256" key="9">
    <source>
        <dbReference type="RuleBase" id="RU003357"/>
    </source>
</evidence>
<dbReference type="InterPro" id="IPR023996">
    <property type="entry name" value="TonB-dep_OMP_SusC/RagA"/>
</dbReference>
<evidence type="ECO:0000256" key="1">
    <source>
        <dbReference type="ARBA" id="ARBA00004571"/>
    </source>
</evidence>
<protein>
    <submittedName>
        <fullName evidence="12">TonB-linked outer membrane protein, SusC/RagA family</fullName>
    </submittedName>
</protein>
<dbReference type="InterPro" id="IPR039426">
    <property type="entry name" value="TonB-dep_rcpt-like"/>
</dbReference>
<keyword evidence="2 8" id="KW-0813">Transport</keyword>
<dbReference type="GO" id="GO:0009279">
    <property type="term" value="C:cell outer membrane"/>
    <property type="evidence" value="ECO:0007669"/>
    <property type="project" value="UniProtKB-SubCell"/>
</dbReference>
<dbReference type="InterPro" id="IPR023997">
    <property type="entry name" value="TonB-dep_OMP_SusC/RagA_CS"/>
</dbReference>
<evidence type="ECO:0000256" key="7">
    <source>
        <dbReference type="ARBA" id="ARBA00023237"/>
    </source>
</evidence>
<dbReference type="RefSeq" id="WP_079683128.1">
    <property type="nucleotide sequence ID" value="NZ_FUYQ01000009.1"/>
</dbReference>
<reference evidence="13" key="1">
    <citation type="submission" date="2017-02" db="EMBL/GenBank/DDBJ databases">
        <authorList>
            <person name="Varghese N."/>
            <person name="Submissions S."/>
        </authorList>
    </citation>
    <scope>NUCLEOTIDE SEQUENCE [LARGE SCALE GENOMIC DNA]</scope>
    <source>
        <strain evidence="13">DSM 24967</strain>
    </source>
</reference>
<proteinExistence type="inferred from homology"/>
<dbReference type="EMBL" id="FUYQ01000009">
    <property type="protein sequence ID" value="SKB51971.1"/>
    <property type="molecule type" value="Genomic_DNA"/>
</dbReference>
<evidence type="ECO:0000256" key="3">
    <source>
        <dbReference type="ARBA" id="ARBA00022452"/>
    </source>
</evidence>
<gene>
    <name evidence="12" type="ORF">SAMN05660349_01549</name>
</gene>
<keyword evidence="4 8" id="KW-0812">Transmembrane</keyword>
<dbReference type="PROSITE" id="PS52016">
    <property type="entry name" value="TONB_DEPENDENT_REC_3"/>
    <property type="match status" value="1"/>
</dbReference>
<accession>A0A1T5BXV9</accession>
<dbReference type="SUPFAM" id="SSF49464">
    <property type="entry name" value="Carboxypeptidase regulatory domain-like"/>
    <property type="match status" value="1"/>
</dbReference>
<evidence type="ECO:0000256" key="8">
    <source>
        <dbReference type="PROSITE-ProRule" id="PRU01360"/>
    </source>
</evidence>
<feature type="domain" description="TonB-dependent receptor plug" evidence="11">
    <location>
        <begin position="129"/>
        <end position="247"/>
    </location>
</feature>
<dbReference type="InterPro" id="IPR012910">
    <property type="entry name" value="Plug_dom"/>
</dbReference>
<evidence type="ECO:0000256" key="4">
    <source>
        <dbReference type="ARBA" id="ARBA00022692"/>
    </source>
</evidence>
<dbReference type="AlphaFoldDB" id="A0A1T5BXV9"/>
<dbReference type="Pfam" id="PF07715">
    <property type="entry name" value="Plug"/>
    <property type="match status" value="1"/>
</dbReference>
<dbReference type="InterPro" id="IPR000531">
    <property type="entry name" value="Beta-barrel_TonB"/>
</dbReference>
<dbReference type="InterPro" id="IPR008969">
    <property type="entry name" value="CarboxyPept-like_regulatory"/>
</dbReference>
<comment type="subcellular location">
    <subcellularLocation>
        <location evidence="1 8">Cell outer membrane</location>
        <topology evidence="1 8">Multi-pass membrane protein</topology>
    </subcellularLocation>
</comment>
<evidence type="ECO:0000259" key="11">
    <source>
        <dbReference type="Pfam" id="PF07715"/>
    </source>
</evidence>
<keyword evidence="5 9" id="KW-0798">TonB box</keyword>
<feature type="domain" description="TonB-dependent receptor-like beta-barrel" evidence="10">
    <location>
        <begin position="436"/>
        <end position="977"/>
    </location>
</feature>
<dbReference type="Gene3D" id="2.40.170.20">
    <property type="entry name" value="TonB-dependent receptor, beta-barrel domain"/>
    <property type="match status" value="1"/>
</dbReference>
<dbReference type="SUPFAM" id="SSF56935">
    <property type="entry name" value="Porins"/>
    <property type="match status" value="1"/>
</dbReference>
<evidence type="ECO:0000259" key="10">
    <source>
        <dbReference type="Pfam" id="PF00593"/>
    </source>
</evidence>
<organism evidence="12 13">
    <name type="scientific">Parabacteroides chartae</name>
    <dbReference type="NCBI Taxonomy" id="1037355"/>
    <lineage>
        <taxon>Bacteria</taxon>
        <taxon>Pseudomonadati</taxon>
        <taxon>Bacteroidota</taxon>
        <taxon>Bacteroidia</taxon>
        <taxon>Bacteroidales</taxon>
        <taxon>Tannerellaceae</taxon>
        <taxon>Parabacteroides</taxon>
    </lineage>
</organism>
<comment type="similarity">
    <text evidence="8 9">Belongs to the TonB-dependent receptor family.</text>
</comment>
<dbReference type="Pfam" id="PF13715">
    <property type="entry name" value="CarbopepD_reg_2"/>
    <property type="match status" value="1"/>
</dbReference>
<evidence type="ECO:0000313" key="13">
    <source>
        <dbReference type="Proteomes" id="UP000190852"/>
    </source>
</evidence>
<evidence type="ECO:0000256" key="5">
    <source>
        <dbReference type="ARBA" id="ARBA00023077"/>
    </source>
</evidence>
<name>A0A1T5BXV9_9BACT</name>
<keyword evidence="7 8" id="KW-0998">Cell outer membrane</keyword>